<gene>
    <name evidence="1" type="ORF">IAB19_03110</name>
</gene>
<dbReference type="EMBL" id="JADINH010000061">
    <property type="protein sequence ID" value="MBO8415354.1"/>
    <property type="molecule type" value="Genomic_DNA"/>
</dbReference>
<proteinExistence type="predicted"/>
<organism evidence="1 2">
    <name type="scientific">Candidatus Avisuccinivibrio stercorigallinarum</name>
    <dbReference type="NCBI Taxonomy" id="2840704"/>
    <lineage>
        <taxon>Bacteria</taxon>
        <taxon>Pseudomonadati</taxon>
        <taxon>Pseudomonadota</taxon>
        <taxon>Gammaproteobacteria</taxon>
        <taxon>Aeromonadales</taxon>
        <taxon>Succinivibrionaceae</taxon>
        <taxon>Succinivibrionaceae incertae sedis</taxon>
        <taxon>Candidatus Avisuccinivibrio</taxon>
    </lineage>
</organism>
<accession>A0A9D9D941</accession>
<sequence>MQINNQRFHDIENKFKALQCDDSPAVWQGLILGLTARALSPEDRKLRTLCAQVLNDGQPLPGTLSALVTELALDAKAGFNKDELSVILPSDESALLTALSQLCYGLTLGLSLRLEKSSDGSLFIKVKDPHILDFLHTLQELQRVDEESELDKAALDTVLNYLE</sequence>
<comment type="caution">
    <text evidence="1">The sequence shown here is derived from an EMBL/GenBank/DDBJ whole genome shotgun (WGS) entry which is preliminary data.</text>
</comment>
<name>A0A9D9D941_9GAMM</name>
<dbReference type="Gene3D" id="1.20.120.740">
    <property type="entry name" value="YgfB uncharacterised protein family UPF0149, PF03695"/>
    <property type="match status" value="1"/>
</dbReference>
<feature type="non-terminal residue" evidence="1">
    <location>
        <position position="163"/>
    </location>
</feature>
<dbReference type="Proteomes" id="UP000823631">
    <property type="component" value="Unassembled WGS sequence"/>
</dbReference>
<reference evidence="1" key="1">
    <citation type="submission" date="2020-10" db="EMBL/GenBank/DDBJ databases">
        <authorList>
            <person name="Gilroy R."/>
        </authorList>
    </citation>
    <scope>NUCLEOTIDE SEQUENCE</scope>
    <source>
        <strain evidence="1">17213</strain>
    </source>
</reference>
<dbReference type="SUPFAM" id="SSF101327">
    <property type="entry name" value="YgfB-like"/>
    <property type="match status" value="1"/>
</dbReference>
<evidence type="ECO:0000313" key="1">
    <source>
        <dbReference type="EMBL" id="MBO8415354.1"/>
    </source>
</evidence>
<protein>
    <submittedName>
        <fullName evidence="1">Uncharacterized protein</fullName>
    </submittedName>
</protein>
<reference evidence="1" key="2">
    <citation type="journal article" date="2021" name="PeerJ">
        <title>Extensive microbial diversity within the chicken gut microbiome revealed by metagenomics and culture.</title>
        <authorList>
            <person name="Gilroy R."/>
            <person name="Ravi A."/>
            <person name="Getino M."/>
            <person name="Pursley I."/>
            <person name="Horton D.L."/>
            <person name="Alikhan N.F."/>
            <person name="Baker D."/>
            <person name="Gharbi K."/>
            <person name="Hall N."/>
            <person name="Watson M."/>
            <person name="Adriaenssens E.M."/>
            <person name="Foster-Nyarko E."/>
            <person name="Jarju S."/>
            <person name="Secka A."/>
            <person name="Antonio M."/>
            <person name="Oren A."/>
            <person name="Chaudhuri R.R."/>
            <person name="La Ragione R."/>
            <person name="Hildebrand F."/>
            <person name="Pallen M.J."/>
        </authorList>
    </citation>
    <scope>NUCLEOTIDE SEQUENCE</scope>
    <source>
        <strain evidence="1">17213</strain>
    </source>
</reference>
<dbReference type="AlphaFoldDB" id="A0A9D9D941"/>
<dbReference type="InterPro" id="IPR036255">
    <property type="entry name" value="YgfB-like_sf"/>
</dbReference>
<evidence type="ECO:0000313" key="2">
    <source>
        <dbReference type="Proteomes" id="UP000823631"/>
    </source>
</evidence>